<evidence type="ECO:0000313" key="1">
    <source>
        <dbReference type="EMBL" id="RSM80425.1"/>
    </source>
</evidence>
<evidence type="ECO:0008006" key="3">
    <source>
        <dbReference type="Google" id="ProtNLM"/>
    </source>
</evidence>
<evidence type="ECO:0000313" key="2">
    <source>
        <dbReference type="Proteomes" id="UP000287547"/>
    </source>
</evidence>
<dbReference type="AlphaFoldDB" id="A0A428Z3C3"/>
<organism evidence="1 2">
    <name type="scientific">Kibdelosporangium aridum</name>
    <dbReference type="NCBI Taxonomy" id="2030"/>
    <lineage>
        <taxon>Bacteria</taxon>
        <taxon>Bacillati</taxon>
        <taxon>Actinomycetota</taxon>
        <taxon>Actinomycetes</taxon>
        <taxon>Pseudonocardiales</taxon>
        <taxon>Pseudonocardiaceae</taxon>
        <taxon>Kibdelosporangium</taxon>
    </lineage>
</organism>
<name>A0A428Z3C3_KIBAR</name>
<proteinExistence type="predicted"/>
<comment type="caution">
    <text evidence="1">The sequence shown here is derived from an EMBL/GenBank/DDBJ whole genome shotgun (WGS) entry which is preliminary data.</text>
</comment>
<dbReference type="Gene3D" id="3.40.1520.20">
    <property type="match status" value="1"/>
</dbReference>
<dbReference type="Proteomes" id="UP000287547">
    <property type="component" value="Unassembled WGS sequence"/>
</dbReference>
<dbReference type="EMBL" id="QHKI01000029">
    <property type="protein sequence ID" value="RSM80425.1"/>
    <property type="molecule type" value="Genomic_DNA"/>
</dbReference>
<accession>A0A428Z3C3</accession>
<dbReference type="OrthoDB" id="3687083at2"/>
<reference evidence="1 2" key="1">
    <citation type="submission" date="2018-05" db="EMBL/GenBank/DDBJ databases">
        <title>Evolution of GPA BGCs.</title>
        <authorList>
            <person name="Waglechner N."/>
            <person name="Wright G.D."/>
        </authorList>
    </citation>
    <scope>NUCLEOTIDE SEQUENCE [LARGE SCALE GENOMIC DNA]</scope>
    <source>
        <strain evidence="1 2">A82846</strain>
    </source>
</reference>
<sequence>MTISGIPVEQAAKVEREVEAATGVRDVSIVDPELVPMRISFTPNDITVTGSTEQQAWREQFLQALINQAHGRALIDETKTQRGTDFPMTTKAAETVVAVLSQQPEPMTVDVRPNRVVVAGTIPDEGRRTAIVALFKRLFGEKTVVDQTTTKE</sequence>
<protein>
    <recommendedName>
        <fullName evidence="3">BON domain-containing protein</fullName>
    </recommendedName>
</protein>
<gene>
    <name evidence="1" type="ORF">DMH04_30310</name>
</gene>